<feature type="compositionally biased region" description="Basic and acidic residues" evidence="1">
    <location>
        <begin position="62"/>
        <end position="75"/>
    </location>
</feature>
<dbReference type="Proteomes" id="UP000269221">
    <property type="component" value="Unassembled WGS sequence"/>
</dbReference>
<evidence type="ECO:0000313" key="2">
    <source>
        <dbReference type="EMBL" id="RMB92762.1"/>
    </source>
</evidence>
<dbReference type="EMBL" id="QRBI01000218">
    <property type="protein sequence ID" value="RMB92762.1"/>
    <property type="molecule type" value="Genomic_DNA"/>
</dbReference>
<feature type="region of interest" description="Disordered" evidence="1">
    <location>
        <begin position="1"/>
        <end position="75"/>
    </location>
</feature>
<protein>
    <submittedName>
        <fullName evidence="2">Uncharacterized protein</fullName>
    </submittedName>
</protein>
<comment type="caution">
    <text evidence="2">The sequence shown here is derived from an EMBL/GenBank/DDBJ whole genome shotgun (WGS) entry which is preliminary data.</text>
</comment>
<evidence type="ECO:0000256" key="1">
    <source>
        <dbReference type="SAM" id="MobiDB-lite"/>
    </source>
</evidence>
<dbReference type="AlphaFoldDB" id="A0A3M0IWA2"/>
<accession>A0A3M0IWA2</accession>
<keyword evidence="3" id="KW-1185">Reference proteome</keyword>
<reference evidence="2 3" key="1">
    <citation type="submission" date="2018-07" db="EMBL/GenBank/DDBJ databases">
        <title>A high quality draft genome assembly of the barn swallow (H. rustica rustica).</title>
        <authorList>
            <person name="Formenti G."/>
            <person name="Chiara M."/>
            <person name="Poveda L."/>
            <person name="Francoijs K.-J."/>
            <person name="Bonisoli-Alquati A."/>
            <person name="Canova L."/>
            <person name="Gianfranceschi L."/>
            <person name="Horner D.S."/>
            <person name="Saino N."/>
        </authorList>
    </citation>
    <scope>NUCLEOTIDE SEQUENCE [LARGE SCALE GENOMIC DNA]</scope>
    <source>
        <strain evidence="2">Chelidonia</strain>
        <tissue evidence="2">Blood</tissue>
    </source>
</reference>
<organism evidence="2 3">
    <name type="scientific">Hirundo rustica rustica</name>
    <dbReference type="NCBI Taxonomy" id="333673"/>
    <lineage>
        <taxon>Eukaryota</taxon>
        <taxon>Metazoa</taxon>
        <taxon>Chordata</taxon>
        <taxon>Craniata</taxon>
        <taxon>Vertebrata</taxon>
        <taxon>Euteleostomi</taxon>
        <taxon>Archelosauria</taxon>
        <taxon>Archosauria</taxon>
        <taxon>Dinosauria</taxon>
        <taxon>Saurischia</taxon>
        <taxon>Theropoda</taxon>
        <taxon>Coelurosauria</taxon>
        <taxon>Aves</taxon>
        <taxon>Neognathae</taxon>
        <taxon>Neoaves</taxon>
        <taxon>Telluraves</taxon>
        <taxon>Australaves</taxon>
        <taxon>Passeriformes</taxon>
        <taxon>Sylvioidea</taxon>
        <taxon>Hirundinidae</taxon>
        <taxon>Hirundo</taxon>
    </lineage>
</organism>
<sequence length="101" mass="10944">MGEAGPGSTRLSAPSRARRQRLLAGPQGPGTGGRGWAQQEPGRGLSPHQPFHPAPLSSCKRTGAEHGRQENPQEPLREAAIRFIEEVNTMLAQLNMDNNIR</sequence>
<name>A0A3M0IWA2_HIRRU</name>
<gene>
    <name evidence="2" type="ORF">DUI87_30812</name>
</gene>
<proteinExistence type="predicted"/>
<evidence type="ECO:0000313" key="3">
    <source>
        <dbReference type="Proteomes" id="UP000269221"/>
    </source>
</evidence>